<dbReference type="GO" id="GO:0005975">
    <property type="term" value="P:carbohydrate metabolic process"/>
    <property type="evidence" value="ECO:0007669"/>
    <property type="project" value="TreeGrafter"/>
</dbReference>
<dbReference type="GO" id="GO:0006099">
    <property type="term" value="P:tricarboxylic acid cycle"/>
    <property type="evidence" value="ECO:0007669"/>
    <property type="project" value="TreeGrafter"/>
</dbReference>
<protein>
    <submittedName>
        <fullName evidence="3">Citrate synthase</fullName>
    </submittedName>
</protein>
<name>A0A672MSR8_SINGR</name>
<accession>A0A672MSR8</accession>
<organism evidence="3 4">
    <name type="scientific">Sinocyclocheilus grahami</name>
    <name type="common">Dianchi golden-line fish</name>
    <name type="synonym">Barbus grahami</name>
    <dbReference type="NCBI Taxonomy" id="75366"/>
    <lineage>
        <taxon>Eukaryota</taxon>
        <taxon>Metazoa</taxon>
        <taxon>Chordata</taxon>
        <taxon>Craniata</taxon>
        <taxon>Vertebrata</taxon>
        <taxon>Euteleostomi</taxon>
        <taxon>Actinopterygii</taxon>
        <taxon>Neopterygii</taxon>
        <taxon>Teleostei</taxon>
        <taxon>Ostariophysi</taxon>
        <taxon>Cypriniformes</taxon>
        <taxon>Cyprinidae</taxon>
        <taxon>Cyprininae</taxon>
        <taxon>Sinocyclocheilus</taxon>
    </lineage>
</organism>
<reference evidence="3" key="1">
    <citation type="submission" date="2025-08" db="UniProtKB">
        <authorList>
            <consortium name="Ensembl"/>
        </authorList>
    </citation>
    <scope>IDENTIFICATION</scope>
</reference>
<evidence type="ECO:0000313" key="4">
    <source>
        <dbReference type="Proteomes" id="UP000472262"/>
    </source>
</evidence>
<dbReference type="AlphaFoldDB" id="A0A672MSR8"/>
<dbReference type="PANTHER" id="PTHR11739:SF8">
    <property type="entry name" value="CITRATE SYNTHASE, MITOCHONDRIAL"/>
    <property type="match status" value="1"/>
</dbReference>
<dbReference type="GO" id="GO:0046912">
    <property type="term" value="F:acyltransferase activity, acyl groups converted into alkyl on transfer"/>
    <property type="evidence" value="ECO:0007669"/>
    <property type="project" value="InterPro"/>
</dbReference>
<dbReference type="PANTHER" id="PTHR11739">
    <property type="entry name" value="CITRATE SYNTHASE"/>
    <property type="match status" value="1"/>
</dbReference>
<keyword evidence="4" id="KW-1185">Reference proteome</keyword>
<keyword evidence="2" id="KW-0732">Signal</keyword>
<reference evidence="3" key="2">
    <citation type="submission" date="2025-09" db="UniProtKB">
        <authorList>
            <consortium name="Ensembl"/>
        </authorList>
    </citation>
    <scope>IDENTIFICATION</scope>
</reference>
<comment type="pathway">
    <text evidence="1">Carbohydrate metabolism; tricarboxylic acid cycle; isocitrate from oxaloacetate: step 1/2.</text>
</comment>
<sequence length="176" mass="19615">HCIFHQNSFSFLFQNAACVVVAARNVSASTNLKDVLADLIPKEQSRIKNFKQQHGKTTIGQITVDMGIRFRGYSIPECQQLLPKAPGGEEPLPEGLFWLLVTGQVPTEEQVNWLSKEWAKRAALPSHVVTMLDNFPTNLHPMSQFSAAVTALNSESSFARAYSEGVNKAKYWEVSH</sequence>
<dbReference type="Proteomes" id="UP000472262">
    <property type="component" value="Unassembled WGS sequence"/>
</dbReference>
<proteinExistence type="predicted"/>
<evidence type="ECO:0000256" key="2">
    <source>
        <dbReference type="SAM" id="SignalP"/>
    </source>
</evidence>
<dbReference type="GO" id="GO:0005759">
    <property type="term" value="C:mitochondrial matrix"/>
    <property type="evidence" value="ECO:0007669"/>
    <property type="project" value="TreeGrafter"/>
</dbReference>
<dbReference type="Pfam" id="PF00285">
    <property type="entry name" value="Citrate_synt"/>
    <property type="match status" value="1"/>
</dbReference>
<feature type="signal peptide" evidence="2">
    <location>
        <begin position="1"/>
        <end position="23"/>
    </location>
</feature>
<evidence type="ECO:0000313" key="3">
    <source>
        <dbReference type="Ensembl" id="ENSSGRP00000040955.1"/>
    </source>
</evidence>
<dbReference type="InterPro" id="IPR002020">
    <property type="entry name" value="Citrate_synthase"/>
</dbReference>
<dbReference type="Ensembl" id="ENSSGRT00000043903.1">
    <property type="protein sequence ID" value="ENSSGRP00000040955.1"/>
    <property type="gene ID" value="ENSSGRG00000022229.1"/>
</dbReference>
<evidence type="ECO:0000256" key="1">
    <source>
        <dbReference type="ARBA" id="ARBA00004751"/>
    </source>
</evidence>
<feature type="chain" id="PRO_5025549476" evidence="2">
    <location>
        <begin position="24"/>
        <end position="176"/>
    </location>
</feature>
<dbReference type="InterPro" id="IPR016142">
    <property type="entry name" value="Citrate_synth-like_lrg_a-sub"/>
</dbReference>
<dbReference type="SUPFAM" id="SSF48256">
    <property type="entry name" value="Citrate synthase"/>
    <property type="match status" value="1"/>
</dbReference>
<dbReference type="InterPro" id="IPR036969">
    <property type="entry name" value="Citrate_synthase_sf"/>
</dbReference>
<dbReference type="Gene3D" id="1.10.580.10">
    <property type="entry name" value="Citrate Synthase, domain 1"/>
    <property type="match status" value="1"/>
</dbReference>